<evidence type="ECO:0008006" key="3">
    <source>
        <dbReference type="Google" id="ProtNLM"/>
    </source>
</evidence>
<reference evidence="1 2" key="1">
    <citation type="journal article" date="2018" name="Front. Plant Sci.">
        <title>Red Clover (Trifolium pratense) and Zigzag Clover (T. medium) - A Picture of Genomic Similarities and Differences.</title>
        <authorList>
            <person name="Dluhosova J."/>
            <person name="Istvanek J."/>
            <person name="Nedelnik J."/>
            <person name="Repkova J."/>
        </authorList>
    </citation>
    <scope>NUCLEOTIDE SEQUENCE [LARGE SCALE GENOMIC DNA]</scope>
    <source>
        <strain evidence="2">cv. 10/8</strain>
        <tissue evidence="1">Leaf</tissue>
    </source>
</reference>
<proteinExistence type="predicted"/>
<evidence type="ECO:0000313" key="2">
    <source>
        <dbReference type="Proteomes" id="UP000265520"/>
    </source>
</evidence>
<protein>
    <recommendedName>
        <fullName evidence="3">DUF674 family protein</fullName>
    </recommendedName>
</protein>
<name>A0A392Q371_9FABA</name>
<feature type="non-terminal residue" evidence="1">
    <location>
        <position position="56"/>
    </location>
</feature>
<dbReference type="AlphaFoldDB" id="A0A392Q371"/>
<dbReference type="Pfam" id="PF05056">
    <property type="entry name" value="DUF674"/>
    <property type="match status" value="1"/>
</dbReference>
<sequence>MAAATTTTQTEELVSLKLLLNEKGNKVLFAEAGNDFVDVLFSFLTMPLGTIARLVE</sequence>
<comment type="caution">
    <text evidence="1">The sequence shown here is derived from an EMBL/GenBank/DDBJ whole genome shotgun (WGS) entry which is preliminary data.</text>
</comment>
<keyword evidence="2" id="KW-1185">Reference proteome</keyword>
<evidence type="ECO:0000313" key="1">
    <source>
        <dbReference type="EMBL" id="MCI18299.1"/>
    </source>
</evidence>
<dbReference type="Proteomes" id="UP000265520">
    <property type="component" value="Unassembled WGS sequence"/>
</dbReference>
<dbReference type="EMBL" id="LXQA010109525">
    <property type="protein sequence ID" value="MCI18299.1"/>
    <property type="molecule type" value="Genomic_DNA"/>
</dbReference>
<dbReference type="PANTHER" id="PTHR33103">
    <property type="entry name" value="OS01G0153900 PROTEIN"/>
    <property type="match status" value="1"/>
</dbReference>
<dbReference type="PANTHER" id="PTHR33103:SF102">
    <property type="entry name" value="DUF674 FAMILY PROTEIN"/>
    <property type="match status" value="1"/>
</dbReference>
<accession>A0A392Q371</accession>
<dbReference type="InterPro" id="IPR007750">
    <property type="entry name" value="DUF674"/>
</dbReference>
<organism evidence="1 2">
    <name type="scientific">Trifolium medium</name>
    <dbReference type="NCBI Taxonomy" id="97028"/>
    <lineage>
        <taxon>Eukaryota</taxon>
        <taxon>Viridiplantae</taxon>
        <taxon>Streptophyta</taxon>
        <taxon>Embryophyta</taxon>
        <taxon>Tracheophyta</taxon>
        <taxon>Spermatophyta</taxon>
        <taxon>Magnoliopsida</taxon>
        <taxon>eudicotyledons</taxon>
        <taxon>Gunneridae</taxon>
        <taxon>Pentapetalae</taxon>
        <taxon>rosids</taxon>
        <taxon>fabids</taxon>
        <taxon>Fabales</taxon>
        <taxon>Fabaceae</taxon>
        <taxon>Papilionoideae</taxon>
        <taxon>50 kb inversion clade</taxon>
        <taxon>NPAAA clade</taxon>
        <taxon>Hologalegina</taxon>
        <taxon>IRL clade</taxon>
        <taxon>Trifolieae</taxon>
        <taxon>Trifolium</taxon>
    </lineage>
</organism>